<accession>A4JVV7</accession>
<evidence type="ECO:0000313" key="1">
    <source>
        <dbReference type="EMBL" id="ABO60410.1"/>
    </source>
</evidence>
<dbReference type="Gene3D" id="1.10.260.40">
    <property type="entry name" value="lambda repressor-like DNA-binding domains"/>
    <property type="match status" value="1"/>
</dbReference>
<dbReference type="InterPro" id="IPR010982">
    <property type="entry name" value="Lambda_DNA-bd_dom_sf"/>
</dbReference>
<dbReference type="EMBL" id="CP000619">
    <property type="protein sequence ID" value="ABO60410.1"/>
    <property type="molecule type" value="Genomic_DNA"/>
</dbReference>
<sequence length="75" mass="8701">MASKVQATPLTQQEFLREAMTTLGMTRAEFAKRISVPIKTLDKWLAPNDTSDFRNMPDVVWAYVREILEWDKKNA</sequence>
<dbReference type="KEGG" id="bvi:Bcep1808_7535"/>
<proteinExistence type="predicted"/>
<protein>
    <recommendedName>
        <fullName evidence="3">Aspartate carbamoyltransferase catalytic chain</fullName>
    </recommendedName>
</protein>
<geneLocation type="plasmid" evidence="1 2">
    <name>pBVIE03</name>
</geneLocation>
<reference evidence="1 2" key="1">
    <citation type="submission" date="2007-03" db="EMBL/GenBank/DDBJ databases">
        <title>Complete sequence of plasmid pBVIE03 of Burkholderia vietnamiensis G4.</title>
        <authorList>
            <consortium name="US DOE Joint Genome Institute"/>
            <person name="Copeland A."/>
            <person name="Lucas S."/>
            <person name="Lapidus A."/>
            <person name="Barry K."/>
            <person name="Detter J.C."/>
            <person name="Glavina del Rio T."/>
            <person name="Hammon N."/>
            <person name="Israni S."/>
            <person name="Dalin E."/>
            <person name="Tice H."/>
            <person name="Pitluck S."/>
            <person name="Chain P."/>
            <person name="Malfatti S."/>
            <person name="Shin M."/>
            <person name="Vergez L."/>
            <person name="Schmutz J."/>
            <person name="Larimer F."/>
            <person name="Land M."/>
            <person name="Hauser L."/>
            <person name="Kyrpides N."/>
            <person name="Tiedje J."/>
            <person name="Richardson P."/>
        </authorList>
    </citation>
    <scope>NUCLEOTIDE SEQUENCE [LARGE SCALE GENOMIC DNA]</scope>
    <source>
        <strain evidence="2">G4 / LMG 22486</strain>
        <plasmid evidence="1 2">pBVIE03</plasmid>
    </source>
</reference>
<keyword evidence="1" id="KW-0614">Plasmid</keyword>
<evidence type="ECO:0000313" key="2">
    <source>
        <dbReference type="Proteomes" id="UP000002287"/>
    </source>
</evidence>
<gene>
    <name evidence="1" type="ordered locus">Bcep1808_7535</name>
</gene>
<dbReference type="Proteomes" id="UP000002287">
    <property type="component" value="Plasmid pBVIE03"/>
</dbReference>
<evidence type="ECO:0008006" key="3">
    <source>
        <dbReference type="Google" id="ProtNLM"/>
    </source>
</evidence>
<dbReference type="HOGENOM" id="CLU_195091_0_0_4"/>
<organism evidence="1 2">
    <name type="scientific">Burkholderia vietnamiensis (strain G4 / LMG 22486)</name>
    <name type="common">Burkholderia cepacia (strain R1808)</name>
    <dbReference type="NCBI Taxonomy" id="269482"/>
    <lineage>
        <taxon>Bacteria</taxon>
        <taxon>Pseudomonadati</taxon>
        <taxon>Pseudomonadota</taxon>
        <taxon>Betaproteobacteria</taxon>
        <taxon>Burkholderiales</taxon>
        <taxon>Burkholderiaceae</taxon>
        <taxon>Burkholderia</taxon>
        <taxon>Burkholderia cepacia complex</taxon>
    </lineage>
</organism>
<name>A4JVV7_BURVG</name>
<dbReference type="AlphaFoldDB" id="A4JVV7"/>
<dbReference type="SUPFAM" id="SSF47413">
    <property type="entry name" value="lambda repressor-like DNA-binding domains"/>
    <property type="match status" value="1"/>
</dbReference>
<dbReference type="GO" id="GO:0003677">
    <property type="term" value="F:DNA binding"/>
    <property type="evidence" value="ECO:0007669"/>
    <property type="project" value="InterPro"/>
</dbReference>